<dbReference type="EMBL" id="JABBZM010000001">
    <property type="protein sequence ID" value="NMV36486.1"/>
    <property type="molecule type" value="Genomic_DNA"/>
</dbReference>
<protein>
    <submittedName>
        <fullName evidence="1">Uncharacterized protein</fullName>
    </submittedName>
</protein>
<dbReference type="RefSeq" id="WP_169338966.1">
    <property type="nucleotide sequence ID" value="NZ_JABBZM010000001.1"/>
</dbReference>
<proteinExistence type="predicted"/>
<evidence type="ECO:0000313" key="2">
    <source>
        <dbReference type="Proteomes" id="UP000575469"/>
    </source>
</evidence>
<comment type="caution">
    <text evidence="1">The sequence shown here is derived from an EMBL/GenBank/DDBJ whole genome shotgun (WGS) entry which is preliminary data.</text>
</comment>
<accession>A0A848NVI2</accession>
<reference evidence="1 2" key="1">
    <citation type="submission" date="2020-04" db="EMBL/GenBank/DDBJ databases">
        <title>Ralstonia insidiosa genome sequencing and assembly.</title>
        <authorList>
            <person name="Martins R.C.R."/>
            <person name="Perdigao-Neto L.V."/>
            <person name="Levin A.S.S."/>
            <person name="Costa S.F."/>
        </authorList>
    </citation>
    <scope>NUCLEOTIDE SEQUENCE [LARGE SCALE GENOMIC DNA]</scope>
    <source>
        <strain evidence="1 2">5047</strain>
    </source>
</reference>
<dbReference type="Proteomes" id="UP000575469">
    <property type="component" value="Unassembled WGS sequence"/>
</dbReference>
<evidence type="ECO:0000313" key="1">
    <source>
        <dbReference type="EMBL" id="NMV36486.1"/>
    </source>
</evidence>
<gene>
    <name evidence="1" type="ORF">HGR00_01015</name>
</gene>
<dbReference type="AlphaFoldDB" id="A0A848NVI2"/>
<organism evidence="1 2">
    <name type="scientific">Ralstonia insidiosa</name>
    <dbReference type="NCBI Taxonomy" id="190721"/>
    <lineage>
        <taxon>Bacteria</taxon>
        <taxon>Pseudomonadati</taxon>
        <taxon>Pseudomonadota</taxon>
        <taxon>Betaproteobacteria</taxon>
        <taxon>Burkholderiales</taxon>
        <taxon>Burkholderiaceae</taxon>
        <taxon>Ralstonia</taxon>
    </lineage>
</organism>
<sequence>MSHLRGILRRDTAVPQHLQKAPNFSPGVLAVSHWRSAVVKQQLDPAQDGLHLQLVWRQTDKEIQAHVIQFCPIFRAGKIAERQPIILSEIFRCDIRQREYGMRAFEERLRRFVQCAQALNIAINDGLTLLFRCLRTGRFCRTRRYG</sequence>
<name>A0A848NVI2_9RALS</name>